<organism evidence="2 3">
    <name type="scientific">Carpinus fangiana</name>
    <dbReference type="NCBI Taxonomy" id="176857"/>
    <lineage>
        <taxon>Eukaryota</taxon>
        <taxon>Viridiplantae</taxon>
        <taxon>Streptophyta</taxon>
        <taxon>Embryophyta</taxon>
        <taxon>Tracheophyta</taxon>
        <taxon>Spermatophyta</taxon>
        <taxon>Magnoliopsida</taxon>
        <taxon>eudicotyledons</taxon>
        <taxon>Gunneridae</taxon>
        <taxon>Pentapetalae</taxon>
        <taxon>rosids</taxon>
        <taxon>fabids</taxon>
        <taxon>Fagales</taxon>
        <taxon>Betulaceae</taxon>
        <taxon>Carpinus</taxon>
    </lineage>
</organism>
<comment type="caution">
    <text evidence="2">The sequence shown here is derived from an EMBL/GenBank/DDBJ whole genome shotgun (WGS) entry which is preliminary data.</text>
</comment>
<feature type="chain" id="PRO_5024445875" description="FLZ-type domain-containing protein" evidence="1">
    <location>
        <begin position="27"/>
        <end position="108"/>
    </location>
</feature>
<evidence type="ECO:0000313" key="3">
    <source>
        <dbReference type="Proteomes" id="UP000327013"/>
    </source>
</evidence>
<sequence>MGENGMKRLMAMIMLLVRLFLVLKHAEDSLLPFSATRMPPSLHPLPLPPPRLLSFSQDDGVLRHMKKIPIKERTPLQKCYAYCDEVYLKNLKFLYERCRAMCKRIHGT</sequence>
<evidence type="ECO:0000313" key="2">
    <source>
        <dbReference type="EMBL" id="KAB8455115.1"/>
    </source>
</evidence>
<feature type="signal peptide" evidence="1">
    <location>
        <begin position="1"/>
        <end position="26"/>
    </location>
</feature>
<reference evidence="2 3" key="1">
    <citation type="submission" date="2019-06" db="EMBL/GenBank/DDBJ databases">
        <title>A chromosomal-level reference genome of Carpinus fangiana (Coryloideae, Betulaceae).</title>
        <authorList>
            <person name="Yang X."/>
            <person name="Wang Z."/>
            <person name="Zhang L."/>
            <person name="Hao G."/>
            <person name="Liu J."/>
            <person name="Yang Y."/>
        </authorList>
    </citation>
    <scope>NUCLEOTIDE SEQUENCE [LARGE SCALE GENOMIC DNA]</scope>
    <source>
        <strain evidence="2">Cfa_2016G</strain>
        <tissue evidence="2">Leaf</tissue>
    </source>
</reference>
<dbReference type="Proteomes" id="UP000327013">
    <property type="component" value="Unassembled WGS sequence"/>
</dbReference>
<protein>
    <recommendedName>
        <fullName evidence="4">FLZ-type domain-containing protein</fullName>
    </recommendedName>
</protein>
<evidence type="ECO:0000256" key="1">
    <source>
        <dbReference type="SAM" id="SignalP"/>
    </source>
</evidence>
<keyword evidence="3" id="KW-1185">Reference proteome</keyword>
<accession>A0A5N6L344</accession>
<keyword evidence="1" id="KW-0732">Signal</keyword>
<dbReference type="AlphaFoldDB" id="A0A5N6L344"/>
<evidence type="ECO:0008006" key="4">
    <source>
        <dbReference type="Google" id="ProtNLM"/>
    </source>
</evidence>
<dbReference type="EMBL" id="VIBQ01000040">
    <property type="protein sequence ID" value="KAB8455115.1"/>
    <property type="molecule type" value="Genomic_DNA"/>
</dbReference>
<name>A0A5N6L344_9ROSI</name>
<proteinExistence type="predicted"/>
<gene>
    <name evidence="2" type="ORF">FH972_025268</name>
</gene>